<evidence type="ECO:0000256" key="1">
    <source>
        <dbReference type="ARBA" id="ARBA00022723"/>
    </source>
</evidence>
<keyword evidence="10" id="KW-1185">Reference proteome</keyword>
<evidence type="ECO:0000256" key="4">
    <source>
        <dbReference type="PROSITE-ProRule" id="PRU01343"/>
    </source>
</evidence>
<dbReference type="InterPro" id="IPR003892">
    <property type="entry name" value="CUE"/>
</dbReference>
<keyword evidence="3" id="KW-0862">Zinc</keyword>
<dbReference type="InterPro" id="IPR032854">
    <property type="entry name" value="ALKBH3"/>
</dbReference>
<evidence type="ECO:0000313" key="9">
    <source>
        <dbReference type="EMBL" id="KIW65972.1"/>
    </source>
</evidence>
<dbReference type="PROSITE" id="PS51471">
    <property type="entry name" value="FE2OG_OXY"/>
    <property type="match status" value="1"/>
</dbReference>
<evidence type="ECO:0000256" key="5">
    <source>
        <dbReference type="SAM" id="MobiDB-lite"/>
    </source>
</evidence>
<dbReference type="PANTHER" id="PTHR31212:SF4">
    <property type="entry name" value="ALPHA-KETOGLUTARATE-DEPENDENT DIOXYGENASE ALKB HOMOLOG 3"/>
    <property type="match status" value="1"/>
</dbReference>
<name>A0A0D2DV55_9EURO</name>
<feature type="region of interest" description="Disordered" evidence="5">
    <location>
        <begin position="302"/>
        <end position="321"/>
    </location>
</feature>
<reference evidence="9 10" key="1">
    <citation type="submission" date="2015-01" db="EMBL/GenBank/DDBJ databases">
        <title>The Genome Sequence of Capronia semiimmersa CBS27337.</title>
        <authorList>
            <consortium name="The Broad Institute Genomics Platform"/>
            <person name="Cuomo C."/>
            <person name="de Hoog S."/>
            <person name="Gorbushina A."/>
            <person name="Stielow B."/>
            <person name="Teixiera M."/>
            <person name="Abouelleil A."/>
            <person name="Chapman S.B."/>
            <person name="Priest M."/>
            <person name="Young S.K."/>
            <person name="Wortman J."/>
            <person name="Nusbaum C."/>
            <person name="Birren B."/>
        </authorList>
    </citation>
    <scope>NUCLEOTIDE SEQUENCE [LARGE SCALE GENOMIC DNA]</scope>
    <source>
        <strain evidence="9 10">CBS 27337</strain>
    </source>
</reference>
<keyword evidence="1" id="KW-0479">Metal-binding</keyword>
<protein>
    <recommendedName>
        <fullName evidence="11">Fe2OG dioxygenase domain-containing protein</fullName>
    </recommendedName>
</protein>
<evidence type="ECO:0000256" key="2">
    <source>
        <dbReference type="ARBA" id="ARBA00022771"/>
    </source>
</evidence>
<dbReference type="SUPFAM" id="SSF51197">
    <property type="entry name" value="Clavaminate synthase-like"/>
    <property type="match status" value="1"/>
</dbReference>
<dbReference type="GO" id="GO:0051213">
    <property type="term" value="F:dioxygenase activity"/>
    <property type="evidence" value="ECO:0007669"/>
    <property type="project" value="InterPro"/>
</dbReference>
<evidence type="ECO:0000259" key="8">
    <source>
        <dbReference type="PROSITE" id="PS51999"/>
    </source>
</evidence>
<evidence type="ECO:0008006" key="11">
    <source>
        <dbReference type="Google" id="ProtNLM"/>
    </source>
</evidence>
<dbReference type="HOGENOM" id="CLU_026011_0_0_1"/>
<dbReference type="PANTHER" id="PTHR31212">
    <property type="entry name" value="ALPHA-KETOGLUTARATE-DEPENDENT DIOXYGENASE ALKB HOMOLOG 3"/>
    <property type="match status" value="1"/>
</dbReference>
<dbReference type="Pfam" id="PF06839">
    <property type="entry name" value="Zn_ribbon_GRF"/>
    <property type="match status" value="1"/>
</dbReference>
<feature type="domain" description="CUE" evidence="6">
    <location>
        <begin position="36"/>
        <end position="79"/>
    </location>
</feature>
<dbReference type="InterPro" id="IPR037151">
    <property type="entry name" value="AlkB-like_sf"/>
</dbReference>
<dbReference type="Proteomes" id="UP000054266">
    <property type="component" value="Unassembled WGS sequence"/>
</dbReference>
<keyword evidence="2 4" id="KW-0863">Zinc-finger</keyword>
<feature type="region of interest" description="Disordered" evidence="5">
    <location>
        <begin position="1"/>
        <end position="34"/>
    </location>
</feature>
<feature type="domain" description="Fe2OG dioxygenase" evidence="7">
    <location>
        <begin position="252"/>
        <end position="374"/>
    </location>
</feature>
<dbReference type="Pfam" id="PF13532">
    <property type="entry name" value="2OG-FeII_Oxy_2"/>
    <property type="match status" value="1"/>
</dbReference>
<dbReference type="PROSITE" id="PS51140">
    <property type="entry name" value="CUE"/>
    <property type="match status" value="1"/>
</dbReference>
<accession>A0A0D2DV55</accession>
<dbReference type="GO" id="GO:0043130">
    <property type="term" value="F:ubiquitin binding"/>
    <property type="evidence" value="ECO:0007669"/>
    <property type="project" value="InterPro"/>
</dbReference>
<evidence type="ECO:0000259" key="7">
    <source>
        <dbReference type="PROSITE" id="PS51471"/>
    </source>
</evidence>
<feature type="region of interest" description="Disordered" evidence="5">
    <location>
        <begin position="96"/>
        <end position="115"/>
    </location>
</feature>
<dbReference type="AlphaFoldDB" id="A0A0D2DV55"/>
<dbReference type="STRING" id="5601.A0A0D2DV55"/>
<gene>
    <name evidence="9" type="ORF">PV04_08185</name>
</gene>
<dbReference type="Gene3D" id="2.60.120.590">
    <property type="entry name" value="Alpha-ketoglutarate-dependent dioxygenase AlkB-like"/>
    <property type="match status" value="1"/>
</dbReference>
<dbReference type="CDD" id="cd14279">
    <property type="entry name" value="CUE"/>
    <property type="match status" value="1"/>
</dbReference>
<dbReference type="PROSITE" id="PS51999">
    <property type="entry name" value="ZF_GRF"/>
    <property type="match status" value="1"/>
</dbReference>
<sequence length="483" mass="53827">MDAFISRKRRRESPQPQAECHETHTPTLSIEQEEESTDIKLAILSSLHPGRSQDDLLEILLSCDGSVDAAVEALSTGHDDLPPPLKRRLTTPGMQSALPFKSESKSPSKTPVQPLTRKGKTLHLYSPEDIAHHTPCSIIHNFLPSHLANALLEELLAEVPSYESIQFRIFDNVVQSPHTACFYVDSLADIQRQKSEYYYNGNDLVDIREILPVMRQVSDLVRDAVNKEIDIRIRDFYPDGKKLKYQSPKPWQPNAAFVNCYDGGAQHVGYHSDRLSYLGPRAIIGSLSLGVAREFRVRRIVPKDDPSNDNTKSDSTSSADISGQIAIHLPHNSLLVMHAEMQEEWKHSIAPALNITPHPVAGNKRINITYRWYREEFRPKYTPKCRCGLPTVLMTVQKQKVNRGRYMWMCQVGSKPGAGEGCGHFEWAKFTDDGVPVGWSPAANEDTLQPGKGMVQDPHVEQAGTHDGQCGGDGALGATVQAE</sequence>
<feature type="compositionally biased region" description="Low complexity" evidence="5">
    <location>
        <begin position="308"/>
        <end position="320"/>
    </location>
</feature>
<evidence type="ECO:0000256" key="3">
    <source>
        <dbReference type="ARBA" id="ARBA00022833"/>
    </source>
</evidence>
<feature type="domain" description="GRF-type" evidence="8">
    <location>
        <begin position="385"/>
        <end position="431"/>
    </location>
</feature>
<evidence type="ECO:0000313" key="10">
    <source>
        <dbReference type="Proteomes" id="UP000054266"/>
    </source>
</evidence>
<dbReference type="GO" id="GO:0006307">
    <property type="term" value="P:DNA alkylation repair"/>
    <property type="evidence" value="ECO:0007669"/>
    <property type="project" value="InterPro"/>
</dbReference>
<feature type="compositionally biased region" description="Basic residues" evidence="5">
    <location>
        <begin position="1"/>
        <end position="11"/>
    </location>
</feature>
<organism evidence="9 10">
    <name type="scientific">Phialophora macrospora</name>
    <dbReference type="NCBI Taxonomy" id="1851006"/>
    <lineage>
        <taxon>Eukaryota</taxon>
        <taxon>Fungi</taxon>
        <taxon>Dikarya</taxon>
        <taxon>Ascomycota</taxon>
        <taxon>Pezizomycotina</taxon>
        <taxon>Eurotiomycetes</taxon>
        <taxon>Chaetothyriomycetidae</taxon>
        <taxon>Chaetothyriales</taxon>
        <taxon>Herpotrichiellaceae</taxon>
        <taxon>Phialophora</taxon>
    </lineage>
</organism>
<dbReference type="InterPro" id="IPR010666">
    <property type="entry name" value="Znf_GRF"/>
</dbReference>
<proteinExistence type="predicted"/>
<dbReference type="GO" id="GO:0008270">
    <property type="term" value="F:zinc ion binding"/>
    <property type="evidence" value="ECO:0007669"/>
    <property type="project" value="UniProtKB-KW"/>
</dbReference>
<dbReference type="InterPro" id="IPR005123">
    <property type="entry name" value="Oxoglu/Fe-dep_dioxygenase_dom"/>
</dbReference>
<evidence type="ECO:0000259" key="6">
    <source>
        <dbReference type="PROSITE" id="PS51140"/>
    </source>
</evidence>
<feature type="region of interest" description="Disordered" evidence="5">
    <location>
        <begin position="463"/>
        <end position="483"/>
    </location>
</feature>
<dbReference type="EMBL" id="KN846960">
    <property type="protein sequence ID" value="KIW65972.1"/>
    <property type="molecule type" value="Genomic_DNA"/>
</dbReference>
<dbReference type="FunFam" id="2.60.120.590:FF:000010">
    <property type="entry name" value="GRF zinc finger domain protein"/>
    <property type="match status" value="1"/>
</dbReference>
<dbReference type="InterPro" id="IPR027450">
    <property type="entry name" value="AlkB-like"/>
</dbReference>